<comment type="similarity">
    <text evidence="12 13">Belongs to the TonB-dependent receptor family.</text>
</comment>
<evidence type="ECO:0000256" key="8">
    <source>
        <dbReference type="ARBA" id="ARBA00023065"/>
    </source>
</evidence>
<evidence type="ECO:0000256" key="9">
    <source>
        <dbReference type="ARBA" id="ARBA00023077"/>
    </source>
</evidence>
<evidence type="ECO:0000256" key="3">
    <source>
        <dbReference type="ARBA" id="ARBA00022452"/>
    </source>
</evidence>
<reference evidence="16 17" key="1">
    <citation type="submission" date="2023-12" db="EMBL/GenBank/DDBJ databases">
        <title>Novel species of the genus Arcicella isolated from rivers.</title>
        <authorList>
            <person name="Lu H."/>
        </authorList>
    </citation>
    <scope>NUCLEOTIDE SEQUENCE [LARGE SCALE GENOMIC DNA]</scope>
    <source>
        <strain evidence="16 17">KCTC 23307</strain>
    </source>
</reference>
<evidence type="ECO:0000256" key="1">
    <source>
        <dbReference type="ARBA" id="ARBA00004571"/>
    </source>
</evidence>
<proteinExistence type="inferred from homology"/>
<dbReference type="EMBL" id="JAYFUM010000024">
    <property type="protein sequence ID" value="MEA5141126.1"/>
    <property type="molecule type" value="Genomic_DNA"/>
</dbReference>
<evidence type="ECO:0000256" key="6">
    <source>
        <dbReference type="ARBA" id="ARBA00022729"/>
    </source>
</evidence>
<evidence type="ECO:0000313" key="17">
    <source>
        <dbReference type="Proteomes" id="UP001302949"/>
    </source>
</evidence>
<dbReference type="Pfam" id="PF13715">
    <property type="entry name" value="CarbopepD_reg_2"/>
    <property type="match status" value="1"/>
</dbReference>
<dbReference type="SUPFAM" id="SSF56935">
    <property type="entry name" value="Porins"/>
    <property type="match status" value="1"/>
</dbReference>
<comment type="caution">
    <text evidence="16">The sequence shown here is derived from an EMBL/GenBank/DDBJ whole genome shotgun (WGS) entry which is preliminary data.</text>
</comment>
<dbReference type="Pfam" id="PF00593">
    <property type="entry name" value="TonB_dep_Rec_b-barrel"/>
    <property type="match status" value="1"/>
</dbReference>
<evidence type="ECO:0000256" key="10">
    <source>
        <dbReference type="ARBA" id="ARBA00023136"/>
    </source>
</evidence>
<dbReference type="Proteomes" id="UP001302949">
    <property type="component" value="Unassembled WGS sequence"/>
</dbReference>
<dbReference type="PANTHER" id="PTHR32552:SF89">
    <property type="entry name" value="CATECHOLATE SIDEROPHORE RECEPTOR FIU"/>
    <property type="match status" value="1"/>
</dbReference>
<feature type="domain" description="TonB-dependent receptor plug" evidence="15">
    <location>
        <begin position="132"/>
        <end position="249"/>
    </location>
</feature>
<feature type="domain" description="TonB-dependent receptor-like beta-barrel" evidence="14">
    <location>
        <begin position="348"/>
        <end position="910"/>
    </location>
</feature>
<dbReference type="RefSeq" id="WP_323298283.1">
    <property type="nucleotide sequence ID" value="NZ_JAYFUM010000024.1"/>
</dbReference>
<dbReference type="Pfam" id="PF07715">
    <property type="entry name" value="Plug"/>
    <property type="match status" value="1"/>
</dbReference>
<dbReference type="InterPro" id="IPR036942">
    <property type="entry name" value="Beta-barrel_TonB_sf"/>
</dbReference>
<dbReference type="InterPro" id="IPR000531">
    <property type="entry name" value="Beta-barrel_TonB"/>
</dbReference>
<organism evidence="16 17">
    <name type="scientific">Arcicella rigui</name>
    <dbReference type="NCBI Taxonomy" id="797020"/>
    <lineage>
        <taxon>Bacteria</taxon>
        <taxon>Pseudomonadati</taxon>
        <taxon>Bacteroidota</taxon>
        <taxon>Cytophagia</taxon>
        <taxon>Cytophagales</taxon>
        <taxon>Flectobacillaceae</taxon>
        <taxon>Arcicella</taxon>
    </lineage>
</organism>
<keyword evidence="9 13" id="KW-0798">TonB box</keyword>
<dbReference type="PROSITE" id="PS52016">
    <property type="entry name" value="TONB_DEPENDENT_REC_3"/>
    <property type="match status" value="1"/>
</dbReference>
<sequence length="966" mass="106107">MKKNNYSSVLAQRSTKGVLIFTLMLLLVSASTSFAQQLRGKVIDKNNGAIIGASVVVKGTSKGTTSGQDGRFSLDKLSAGTVKLSVSFVGYATKEVTVRVPQSTEVEITLVETEAALEEVVVTGVFDQRKRIDASVAISTITARELRTLAPVSAADLLKNIPGVFVNSSVGEVDNQVTVRGTPTVNRVGNDNSSGYFYVSMQEDGLPVSNLTGGGIGPDFYLRADVNLKRVEAVRGGSASITGSDAPGGLFNYVSKEGGPNFEATAILKYGFEGNTNPYFRADLGFGGSLNANKDMTYYVGGFYRKSDGARYPGFSMNNGGQVRANLVKTFKGGKVKLYAKLLDDRNGTFDFLPYTNFNNPQIASGFKDTDTFVGSGEAQFNYRYFSNGPEVNFNPKDLIHNKEKMVGLQFEKSFENGWKISNNFKYSNKSSRWNMQYVLGVGTTGIDATGLPGIWGNVSPNTLFGTPRIGTLSVKNALTGEEYYRSTQTARGVFSTQLDKLPNNGFIFGMGNALNVNVDEIIDQLEVHKQVGKSNFTFGAYFGRSKVDHESGFAGQYLSTLENRPSPLDVSITAPNGTVTQVTTPFGYKNNGIFYAHNILTNNRLDVFFGQTSPIGNKFTLDYGFRYNYTQFVGNAEAQSTSQLDFPLLFAGGYDKNPLTEYDNLSLVATTPWSYDRTYKSLSFSSALNYKINDKQAVYVRYSIGQKAPDISRITQPRTKESSEFLYLEPIKMTQVELSYKVQTDNFNLFVTPFYSQTSNLAESAFASDTVANTFYNTPPVYSKQRSIGIELESNVKISANFNVRGNLTLQDPKSVYKSFWDVGNPGKADDKIIEVKDASIPLTPKVLFSITPSYNTDKFNTSLSWRYVGKSPANSFGAFDMAAYDQLDFAFGYNITKNINANFNINNVLNTLGVTGWYPPGGFPASTMPENFTKAQREANPNAVWGARTTQPRAFYLTISYNFN</sequence>
<keyword evidence="5 12" id="KW-0812">Transmembrane</keyword>
<dbReference type="PANTHER" id="PTHR32552">
    <property type="entry name" value="FERRICHROME IRON RECEPTOR-RELATED"/>
    <property type="match status" value="1"/>
</dbReference>
<dbReference type="InterPro" id="IPR037066">
    <property type="entry name" value="Plug_dom_sf"/>
</dbReference>
<dbReference type="SUPFAM" id="SSF49464">
    <property type="entry name" value="Carboxypeptidase regulatory domain-like"/>
    <property type="match status" value="1"/>
</dbReference>
<name>A0ABU5QE64_9BACT</name>
<dbReference type="InterPro" id="IPR039426">
    <property type="entry name" value="TonB-dep_rcpt-like"/>
</dbReference>
<evidence type="ECO:0000313" key="16">
    <source>
        <dbReference type="EMBL" id="MEA5141126.1"/>
    </source>
</evidence>
<evidence type="ECO:0000256" key="5">
    <source>
        <dbReference type="ARBA" id="ARBA00022692"/>
    </source>
</evidence>
<keyword evidence="6" id="KW-0732">Signal</keyword>
<evidence type="ECO:0000256" key="7">
    <source>
        <dbReference type="ARBA" id="ARBA00023004"/>
    </source>
</evidence>
<keyword evidence="16" id="KW-0675">Receptor</keyword>
<protein>
    <submittedName>
        <fullName evidence="16">TonB-dependent receptor</fullName>
    </submittedName>
</protein>
<evidence type="ECO:0000256" key="2">
    <source>
        <dbReference type="ARBA" id="ARBA00022448"/>
    </source>
</evidence>
<keyword evidence="8" id="KW-0406">Ion transport</keyword>
<dbReference type="InterPro" id="IPR012910">
    <property type="entry name" value="Plug_dom"/>
</dbReference>
<evidence type="ECO:0000256" key="12">
    <source>
        <dbReference type="PROSITE-ProRule" id="PRU01360"/>
    </source>
</evidence>
<evidence type="ECO:0000256" key="13">
    <source>
        <dbReference type="RuleBase" id="RU003357"/>
    </source>
</evidence>
<gene>
    <name evidence="16" type="ORF">VB248_18380</name>
</gene>
<keyword evidence="7" id="KW-0408">Iron</keyword>
<keyword evidence="2 12" id="KW-0813">Transport</keyword>
<keyword evidence="17" id="KW-1185">Reference proteome</keyword>
<keyword evidence="11 12" id="KW-0998">Cell outer membrane</keyword>
<evidence type="ECO:0000256" key="11">
    <source>
        <dbReference type="ARBA" id="ARBA00023237"/>
    </source>
</evidence>
<keyword evidence="4" id="KW-0410">Iron transport</keyword>
<keyword evidence="10 12" id="KW-0472">Membrane</keyword>
<dbReference type="InterPro" id="IPR008969">
    <property type="entry name" value="CarboxyPept-like_regulatory"/>
</dbReference>
<dbReference type="Gene3D" id="2.170.130.10">
    <property type="entry name" value="TonB-dependent receptor, plug domain"/>
    <property type="match status" value="1"/>
</dbReference>
<evidence type="ECO:0000256" key="4">
    <source>
        <dbReference type="ARBA" id="ARBA00022496"/>
    </source>
</evidence>
<dbReference type="Gene3D" id="2.60.40.1120">
    <property type="entry name" value="Carboxypeptidase-like, regulatory domain"/>
    <property type="match status" value="1"/>
</dbReference>
<comment type="subcellular location">
    <subcellularLocation>
        <location evidence="1 12">Cell outer membrane</location>
        <topology evidence="1 12">Multi-pass membrane protein</topology>
    </subcellularLocation>
</comment>
<evidence type="ECO:0000259" key="15">
    <source>
        <dbReference type="Pfam" id="PF07715"/>
    </source>
</evidence>
<accession>A0ABU5QE64</accession>
<keyword evidence="3 12" id="KW-1134">Transmembrane beta strand</keyword>
<dbReference type="Gene3D" id="2.40.170.20">
    <property type="entry name" value="TonB-dependent receptor, beta-barrel domain"/>
    <property type="match status" value="1"/>
</dbReference>
<evidence type="ECO:0000259" key="14">
    <source>
        <dbReference type="Pfam" id="PF00593"/>
    </source>
</evidence>